<sequence length="259" mass="29182">MVVAMSSSEPTRKSHSALDYQLFSSLDRIKEEHIYLQFMVDSFISKRVWSLPCWDLTETSKRDDGIDLLKDKQALQRLTETAEKAKMDLSSLTQTNISLPFITATADGPKHIETTITRAKFEELCSDLLDRFMAGVSQILTETNYQIAMAVAYNTAKVRNHWLLSSDGESEMLQSCDEEQLQTQNDYCANCSRCADHRRRVAAAPTDELNPSYPIGAVLWVAYAVVPEMWLLQRLCALAISFTRKPQTLNAIPSALGMC</sequence>
<dbReference type="InterPro" id="IPR013126">
    <property type="entry name" value="Hsp_70_fam"/>
</dbReference>
<keyword evidence="2" id="KW-0067">ATP-binding</keyword>
<gene>
    <name evidence="3" type="ORF">Syun_007142</name>
</gene>
<dbReference type="EMBL" id="JBBNAF010000003">
    <property type="protein sequence ID" value="KAK9160801.1"/>
    <property type="molecule type" value="Genomic_DNA"/>
</dbReference>
<dbReference type="GO" id="GO:0140662">
    <property type="term" value="F:ATP-dependent protein folding chaperone"/>
    <property type="evidence" value="ECO:0007669"/>
    <property type="project" value="InterPro"/>
</dbReference>
<dbReference type="SUPFAM" id="SSF53067">
    <property type="entry name" value="Actin-like ATPase domain"/>
    <property type="match status" value="1"/>
</dbReference>
<dbReference type="PANTHER" id="PTHR19375">
    <property type="entry name" value="HEAT SHOCK PROTEIN 70KDA"/>
    <property type="match status" value="1"/>
</dbReference>
<dbReference type="Pfam" id="PF00012">
    <property type="entry name" value="HSP70"/>
    <property type="match status" value="1"/>
</dbReference>
<dbReference type="AlphaFoldDB" id="A0AAP0KY92"/>
<evidence type="ECO:0000256" key="1">
    <source>
        <dbReference type="ARBA" id="ARBA00022741"/>
    </source>
</evidence>
<dbReference type="FunFam" id="3.90.640.10:FF:000003">
    <property type="entry name" value="Molecular chaperone DnaK"/>
    <property type="match status" value="1"/>
</dbReference>
<dbReference type="GO" id="GO:0005524">
    <property type="term" value="F:ATP binding"/>
    <property type="evidence" value="ECO:0007669"/>
    <property type="project" value="UniProtKB-KW"/>
</dbReference>
<name>A0AAP0KY92_9MAGN</name>
<dbReference type="InterPro" id="IPR043129">
    <property type="entry name" value="ATPase_NBD"/>
</dbReference>
<evidence type="ECO:0000313" key="3">
    <source>
        <dbReference type="EMBL" id="KAK9160801.1"/>
    </source>
</evidence>
<evidence type="ECO:0000256" key="2">
    <source>
        <dbReference type="ARBA" id="ARBA00022840"/>
    </source>
</evidence>
<dbReference type="Gene3D" id="3.90.640.10">
    <property type="entry name" value="Actin, Chain A, domain 4"/>
    <property type="match status" value="1"/>
</dbReference>
<organism evidence="3 4">
    <name type="scientific">Stephania yunnanensis</name>
    <dbReference type="NCBI Taxonomy" id="152371"/>
    <lineage>
        <taxon>Eukaryota</taxon>
        <taxon>Viridiplantae</taxon>
        <taxon>Streptophyta</taxon>
        <taxon>Embryophyta</taxon>
        <taxon>Tracheophyta</taxon>
        <taxon>Spermatophyta</taxon>
        <taxon>Magnoliopsida</taxon>
        <taxon>Ranunculales</taxon>
        <taxon>Menispermaceae</taxon>
        <taxon>Menispermoideae</taxon>
        <taxon>Cissampelideae</taxon>
        <taxon>Stephania</taxon>
    </lineage>
</organism>
<accession>A0AAP0KY92</accession>
<evidence type="ECO:0000313" key="4">
    <source>
        <dbReference type="Proteomes" id="UP001420932"/>
    </source>
</evidence>
<dbReference type="Proteomes" id="UP001420932">
    <property type="component" value="Unassembled WGS sequence"/>
</dbReference>
<protein>
    <submittedName>
        <fullName evidence="3">Uncharacterized protein</fullName>
    </submittedName>
</protein>
<comment type="caution">
    <text evidence="3">The sequence shown here is derived from an EMBL/GenBank/DDBJ whole genome shotgun (WGS) entry which is preliminary data.</text>
</comment>
<proteinExistence type="predicted"/>
<keyword evidence="4" id="KW-1185">Reference proteome</keyword>
<reference evidence="3 4" key="1">
    <citation type="submission" date="2024-01" db="EMBL/GenBank/DDBJ databases">
        <title>Genome assemblies of Stephania.</title>
        <authorList>
            <person name="Yang L."/>
        </authorList>
    </citation>
    <scope>NUCLEOTIDE SEQUENCE [LARGE SCALE GENOMIC DNA]</scope>
    <source>
        <strain evidence="3">YNDBR</strain>
        <tissue evidence="3">Leaf</tissue>
    </source>
</reference>
<keyword evidence="1" id="KW-0547">Nucleotide-binding</keyword>
<dbReference type="Gene3D" id="3.30.420.40">
    <property type="match status" value="1"/>
</dbReference>